<keyword evidence="2" id="KW-1185">Reference proteome</keyword>
<dbReference type="AlphaFoldDB" id="A0A9P0AHF6"/>
<evidence type="ECO:0008006" key="3">
    <source>
        <dbReference type="Google" id="ProtNLM"/>
    </source>
</evidence>
<protein>
    <recommendedName>
        <fullName evidence="3">Cc8L18.2-like protein</fullName>
    </recommendedName>
</protein>
<reference evidence="1" key="1">
    <citation type="submission" date="2021-12" db="EMBL/GenBank/DDBJ databases">
        <authorList>
            <person name="King R."/>
        </authorList>
    </citation>
    <scope>NUCLEOTIDE SEQUENCE</scope>
</reference>
<accession>A0A9P0AHF6</accession>
<name>A0A9P0AHF6_BEMTA</name>
<dbReference type="PANTHER" id="PTHR46601:SF1">
    <property type="entry name" value="ADF-H DOMAIN-CONTAINING PROTEIN"/>
    <property type="match status" value="1"/>
</dbReference>
<gene>
    <name evidence="1" type="ORF">BEMITA_LOCUS10258</name>
</gene>
<evidence type="ECO:0000313" key="1">
    <source>
        <dbReference type="EMBL" id="CAH0391660.1"/>
    </source>
</evidence>
<dbReference type="PANTHER" id="PTHR46601">
    <property type="entry name" value="ULP_PROTEASE DOMAIN-CONTAINING PROTEIN"/>
    <property type="match status" value="1"/>
</dbReference>
<evidence type="ECO:0000313" key="2">
    <source>
        <dbReference type="Proteomes" id="UP001152759"/>
    </source>
</evidence>
<dbReference type="Proteomes" id="UP001152759">
    <property type="component" value="Chromosome 6"/>
</dbReference>
<sequence length="780" mass="88882">MSKFMKTKMYCSNPLNKKSHSKVSNGLRDVQPWMMDIVPSLRLGDKICNNCRMDLGKLRRGVEEEFDDDSEAGTSAFEESMTSQAEAASAIESINSSLAIMGESPVSNQKIVSHKKYPQNKFNKITRVLKRKLFKLPDESDEEDQFECEIISQLKEKFSGSESRSEKLQILTILPKSWTVSKIEKTFNTTNYTARLAKKLQAEKGILATPNIKIGRILSAEIEEQIKKFFESDEISRVMPGKKDFKSLIIDGKRVHVQKRLILCNLKEAYAQFKGENPGIKVGFSKFSSLRPKNCVLPGSSGSHAVCVCAQHQNMKLMMYGGKLAELTKNFEVPLTSYKHCVAKIACNPPRIQCFFKECEECPGVEGLKKSLERAFEENEIDEISYQQWVTTDRAKLEEVTQNSADFLEAFADNLRNLLTHSFIAFQQAAFFKEKKETLENGEYAVVLDFAENYSFILQDEIQGFHWNNDQATIHPFVAYYRHEETLQHISYIIISDCLRHDAVSVHLFLVKLISFLKAQFPNNVKKIYYFSDGAASQYKNRKNYSSLCSHSEEFNVEAEWHHFATSHGKNACDGVGGTVKRLAARASLQRPYNEQIMTPRQLYDWVSTNIHAMNFQYVLNSEYEMHCELLHEKFNSCQTIAGTQKLHAFIPISNTTLQTKLFSRAEEARTVSITGENSEELTLGIDEIRGFVVCMYGSEWWLACVLQTFPVNDEVKLTFLHPSGPNVSFYYPSKPDILEVPISDVLMTVDPTTQTGRVYSLSKQESDNASLKLKRKLNL</sequence>
<organism evidence="1 2">
    <name type="scientific">Bemisia tabaci</name>
    <name type="common">Sweetpotato whitefly</name>
    <name type="synonym">Aleurodes tabaci</name>
    <dbReference type="NCBI Taxonomy" id="7038"/>
    <lineage>
        <taxon>Eukaryota</taxon>
        <taxon>Metazoa</taxon>
        <taxon>Ecdysozoa</taxon>
        <taxon>Arthropoda</taxon>
        <taxon>Hexapoda</taxon>
        <taxon>Insecta</taxon>
        <taxon>Pterygota</taxon>
        <taxon>Neoptera</taxon>
        <taxon>Paraneoptera</taxon>
        <taxon>Hemiptera</taxon>
        <taxon>Sternorrhyncha</taxon>
        <taxon>Aleyrodoidea</taxon>
        <taxon>Aleyrodidae</taxon>
        <taxon>Aleyrodinae</taxon>
        <taxon>Bemisia</taxon>
    </lineage>
</organism>
<proteinExistence type="predicted"/>
<dbReference type="EMBL" id="OU963867">
    <property type="protein sequence ID" value="CAH0391660.1"/>
    <property type="molecule type" value="Genomic_DNA"/>
</dbReference>